<evidence type="ECO:0000313" key="2">
    <source>
        <dbReference type="EMBL" id="MPD06121.1"/>
    </source>
</evidence>
<keyword evidence="3" id="KW-1185">Reference proteome</keyword>
<proteinExistence type="predicted"/>
<dbReference type="Proteomes" id="UP000324222">
    <property type="component" value="Unassembled WGS sequence"/>
</dbReference>
<feature type="signal peptide" evidence="1">
    <location>
        <begin position="1"/>
        <end position="28"/>
    </location>
</feature>
<dbReference type="EMBL" id="VSRR010149549">
    <property type="protein sequence ID" value="MPD06121.1"/>
    <property type="molecule type" value="Genomic_DNA"/>
</dbReference>
<reference evidence="2 3" key="1">
    <citation type="submission" date="2019-05" db="EMBL/GenBank/DDBJ databases">
        <title>Another draft genome of Portunus trituberculatus and its Hox gene families provides insights of decapod evolution.</title>
        <authorList>
            <person name="Jeong J.-H."/>
            <person name="Song I."/>
            <person name="Kim S."/>
            <person name="Choi T."/>
            <person name="Kim D."/>
            <person name="Ryu S."/>
            <person name="Kim W."/>
        </authorList>
    </citation>
    <scope>NUCLEOTIDE SEQUENCE [LARGE SCALE GENOMIC DNA]</scope>
    <source>
        <tissue evidence="2">Muscle</tissue>
    </source>
</reference>
<feature type="chain" id="PRO_5023039224" description="Secreted protein" evidence="1">
    <location>
        <begin position="29"/>
        <end position="101"/>
    </location>
</feature>
<comment type="caution">
    <text evidence="2">The sequence shown here is derived from an EMBL/GenBank/DDBJ whole genome shotgun (WGS) entry which is preliminary data.</text>
</comment>
<dbReference type="OrthoDB" id="6337023at2759"/>
<name>A0A5B7KB11_PORTR</name>
<evidence type="ECO:0000256" key="1">
    <source>
        <dbReference type="SAM" id="SignalP"/>
    </source>
</evidence>
<organism evidence="2 3">
    <name type="scientific">Portunus trituberculatus</name>
    <name type="common">Swimming crab</name>
    <name type="synonym">Neptunus trituberculatus</name>
    <dbReference type="NCBI Taxonomy" id="210409"/>
    <lineage>
        <taxon>Eukaryota</taxon>
        <taxon>Metazoa</taxon>
        <taxon>Ecdysozoa</taxon>
        <taxon>Arthropoda</taxon>
        <taxon>Crustacea</taxon>
        <taxon>Multicrustacea</taxon>
        <taxon>Malacostraca</taxon>
        <taxon>Eumalacostraca</taxon>
        <taxon>Eucarida</taxon>
        <taxon>Decapoda</taxon>
        <taxon>Pleocyemata</taxon>
        <taxon>Brachyura</taxon>
        <taxon>Eubrachyura</taxon>
        <taxon>Portunoidea</taxon>
        <taxon>Portunidae</taxon>
        <taxon>Portuninae</taxon>
        <taxon>Portunus</taxon>
    </lineage>
</organism>
<evidence type="ECO:0008006" key="4">
    <source>
        <dbReference type="Google" id="ProtNLM"/>
    </source>
</evidence>
<dbReference type="AlphaFoldDB" id="A0A5B7KB11"/>
<evidence type="ECO:0000313" key="3">
    <source>
        <dbReference type="Proteomes" id="UP000324222"/>
    </source>
</evidence>
<protein>
    <recommendedName>
        <fullName evidence="4">Secreted protein</fullName>
    </recommendedName>
</protein>
<accession>A0A5B7KB11</accession>
<gene>
    <name evidence="2" type="ORF">E2C01_101911</name>
</gene>
<keyword evidence="1" id="KW-0732">Signal</keyword>
<sequence>MDTSQRAFRGVCRLMVVVMLCGLAGVNGRQVERIPRTARHTPALRHTRIVGGNVTTQGQFPSMVREPDTWLVWWGACCHPLLTQTFIECLSLYNGTRELSV</sequence>